<accession>A0A940DSK0</accession>
<evidence type="ECO:0000313" key="5">
    <source>
        <dbReference type="Proteomes" id="UP000725002"/>
    </source>
</evidence>
<dbReference type="EMBL" id="JADILV010000049">
    <property type="protein sequence ID" value="MBO8483947.1"/>
    <property type="molecule type" value="Genomic_DNA"/>
</dbReference>
<reference evidence="4" key="2">
    <citation type="journal article" date="2021" name="PeerJ">
        <title>Extensive microbial diversity within the chicken gut microbiome revealed by metagenomics and culture.</title>
        <authorList>
            <person name="Gilroy R."/>
            <person name="Ravi A."/>
            <person name="Getino M."/>
            <person name="Pursley I."/>
            <person name="Horton D.L."/>
            <person name="Alikhan N.F."/>
            <person name="Baker D."/>
            <person name="Gharbi K."/>
            <person name="Hall N."/>
            <person name="Watson M."/>
            <person name="Adriaenssens E.M."/>
            <person name="Foster-Nyarko E."/>
            <person name="Jarju S."/>
            <person name="Secka A."/>
            <person name="Antonio M."/>
            <person name="Oren A."/>
            <person name="Chaudhuri R.R."/>
            <person name="La Ragione R."/>
            <person name="Hildebrand F."/>
            <person name="Pallen M.J."/>
        </authorList>
    </citation>
    <scope>NUCLEOTIDE SEQUENCE</scope>
    <source>
        <strain evidence="4">G3-8215</strain>
    </source>
</reference>
<evidence type="ECO:0000256" key="3">
    <source>
        <dbReference type="RuleBase" id="RU000363"/>
    </source>
</evidence>
<dbReference type="Gene3D" id="3.40.50.720">
    <property type="entry name" value="NAD(P)-binding Rossmann-like Domain"/>
    <property type="match status" value="1"/>
</dbReference>
<evidence type="ECO:0000256" key="2">
    <source>
        <dbReference type="ARBA" id="ARBA00023002"/>
    </source>
</evidence>
<dbReference type="GO" id="GO:0016491">
    <property type="term" value="F:oxidoreductase activity"/>
    <property type="evidence" value="ECO:0007669"/>
    <property type="project" value="UniProtKB-KW"/>
</dbReference>
<evidence type="ECO:0000256" key="1">
    <source>
        <dbReference type="ARBA" id="ARBA00006484"/>
    </source>
</evidence>
<name>A0A940DSK0_9BACT</name>
<dbReference type="InterPro" id="IPR036291">
    <property type="entry name" value="NAD(P)-bd_dom_sf"/>
</dbReference>
<reference evidence="4" key="1">
    <citation type="submission" date="2020-10" db="EMBL/GenBank/DDBJ databases">
        <authorList>
            <person name="Gilroy R."/>
        </authorList>
    </citation>
    <scope>NUCLEOTIDE SEQUENCE</scope>
    <source>
        <strain evidence="4">G3-8215</strain>
    </source>
</reference>
<dbReference type="InterPro" id="IPR002347">
    <property type="entry name" value="SDR_fam"/>
</dbReference>
<gene>
    <name evidence="4" type="ORF">IAB75_07535</name>
</gene>
<dbReference type="SUPFAM" id="SSF51735">
    <property type="entry name" value="NAD(P)-binding Rossmann-fold domains"/>
    <property type="match status" value="1"/>
</dbReference>
<sequence>MKKDYFKGKVMIITGASSGIGLASAKLFASLGAKLALAARSEDKLKELASQISRDPDNDILCVKTDVSVEADCKALVEKTVEKFGKIDILVNNAGLSMRAMFRDLDLSVIRTLMDVNFWGTVYCTKYALPYLLQAKGSVVGVISIAGFAGLPGRTGYASSKYAIRGFLDTLRIEHLYDGLHVMVFAPGFTASNVRNAALTADGHRQGKTPRDEGKMMTAEKVAEYMAKGLAGRKSEMILTPIGKLTVFMHNILPRLTDRLEFSYMAKEPDSPFHKK</sequence>
<dbReference type="PANTHER" id="PTHR44196:SF1">
    <property type="entry name" value="DEHYDROGENASE_REDUCTASE SDR FAMILY MEMBER 7B"/>
    <property type="match status" value="1"/>
</dbReference>
<dbReference type="GO" id="GO:0016020">
    <property type="term" value="C:membrane"/>
    <property type="evidence" value="ECO:0007669"/>
    <property type="project" value="TreeGrafter"/>
</dbReference>
<protein>
    <submittedName>
        <fullName evidence="4">SDR family oxidoreductase</fullName>
    </submittedName>
</protein>
<organism evidence="4 5">
    <name type="scientific">Candidatus Cryptobacteroides avicola</name>
    <dbReference type="NCBI Taxonomy" id="2840757"/>
    <lineage>
        <taxon>Bacteria</taxon>
        <taxon>Pseudomonadati</taxon>
        <taxon>Bacteroidota</taxon>
        <taxon>Bacteroidia</taxon>
        <taxon>Bacteroidales</taxon>
        <taxon>Candidatus Cryptobacteroides</taxon>
    </lineage>
</organism>
<dbReference type="Pfam" id="PF00106">
    <property type="entry name" value="adh_short"/>
    <property type="match status" value="1"/>
</dbReference>
<evidence type="ECO:0000313" key="4">
    <source>
        <dbReference type="EMBL" id="MBO8483947.1"/>
    </source>
</evidence>
<dbReference type="InterPro" id="IPR020904">
    <property type="entry name" value="Sc_DH/Rdtase_CS"/>
</dbReference>
<comment type="caution">
    <text evidence="4">The sequence shown here is derived from an EMBL/GenBank/DDBJ whole genome shotgun (WGS) entry which is preliminary data.</text>
</comment>
<dbReference type="PANTHER" id="PTHR44196">
    <property type="entry name" value="DEHYDROGENASE/REDUCTASE SDR FAMILY MEMBER 7B"/>
    <property type="match status" value="1"/>
</dbReference>
<proteinExistence type="inferred from homology"/>
<dbReference type="Proteomes" id="UP000725002">
    <property type="component" value="Unassembled WGS sequence"/>
</dbReference>
<dbReference type="PROSITE" id="PS00061">
    <property type="entry name" value="ADH_SHORT"/>
    <property type="match status" value="1"/>
</dbReference>
<comment type="similarity">
    <text evidence="1 3">Belongs to the short-chain dehydrogenases/reductases (SDR) family.</text>
</comment>
<keyword evidence="2" id="KW-0560">Oxidoreductase</keyword>
<dbReference type="NCBIfam" id="NF004825">
    <property type="entry name" value="PRK06181.1"/>
    <property type="match status" value="1"/>
</dbReference>
<dbReference type="AlphaFoldDB" id="A0A940DSK0"/>
<dbReference type="PRINTS" id="PR00081">
    <property type="entry name" value="GDHRDH"/>
</dbReference>
<dbReference type="PRINTS" id="PR00080">
    <property type="entry name" value="SDRFAMILY"/>
</dbReference>